<comment type="function">
    <text evidence="1">The globular domain of the protein is located near the polypeptide exit tunnel on the outside of the subunit, while an extended beta-hairpin is found that lines the wall of the exit tunnel in the center of the 70S ribosome.</text>
</comment>
<dbReference type="GO" id="GO:0009536">
    <property type="term" value="C:plastid"/>
    <property type="evidence" value="ECO:0007669"/>
    <property type="project" value="UniProtKB-SubCell"/>
</dbReference>
<evidence type="ECO:0000256" key="2">
    <source>
        <dbReference type="ARBA" id="ARBA00003611"/>
    </source>
</evidence>
<evidence type="ECO:0000256" key="4">
    <source>
        <dbReference type="ARBA" id="ARBA00009451"/>
    </source>
</evidence>
<proteinExistence type="inferred from homology"/>
<name>A0AAD7PY07_QUISA</name>
<evidence type="ECO:0000256" key="11">
    <source>
        <dbReference type="ARBA" id="ARBA00035416"/>
    </source>
</evidence>
<accession>A0AAD7PY07</accession>
<protein>
    <recommendedName>
        <fullName evidence="10">Large ribosomal subunit protein uL22c</fullName>
    </recommendedName>
    <alternativeName>
        <fullName evidence="11">50S ribosomal protein L22, chloroplastic</fullName>
    </alternativeName>
</protein>
<evidence type="ECO:0000256" key="7">
    <source>
        <dbReference type="ARBA" id="ARBA00022884"/>
    </source>
</evidence>
<dbReference type="InterPro" id="IPR036394">
    <property type="entry name" value="Ribosomal_uL22_sf"/>
</dbReference>
<evidence type="ECO:0000313" key="14">
    <source>
        <dbReference type="Proteomes" id="UP001163823"/>
    </source>
</evidence>
<dbReference type="GO" id="GO:0015934">
    <property type="term" value="C:large ribosomal subunit"/>
    <property type="evidence" value="ECO:0007669"/>
    <property type="project" value="InterPro"/>
</dbReference>
<dbReference type="PANTHER" id="PTHR13501">
    <property type="entry name" value="CHLOROPLAST 50S RIBOSOMAL PROTEIN L22-RELATED"/>
    <property type="match status" value="1"/>
</dbReference>
<dbReference type="HAMAP" id="MF_01331_B">
    <property type="entry name" value="Ribosomal_uL22_B"/>
    <property type="match status" value="1"/>
</dbReference>
<gene>
    <name evidence="13" type="ORF">O6P43_009321</name>
</gene>
<evidence type="ECO:0000256" key="8">
    <source>
        <dbReference type="ARBA" id="ARBA00022980"/>
    </source>
</evidence>
<dbReference type="Pfam" id="PF00237">
    <property type="entry name" value="Ribosomal_L22"/>
    <property type="match status" value="1"/>
</dbReference>
<evidence type="ECO:0000256" key="1">
    <source>
        <dbReference type="ARBA" id="ARBA00003478"/>
    </source>
</evidence>
<dbReference type="PANTHER" id="PTHR13501:SF10">
    <property type="entry name" value="LARGE RIBOSOMAL SUBUNIT PROTEIN UL22M"/>
    <property type="match status" value="1"/>
</dbReference>
<dbReference type="GO" id="GO:0019843">
    <property type="term" value="F:rRNA binding"/>
    <property type="evidence" value="ECO:0007669"/>
    <property type="project" value="UniProtKB-KW"/>
</dbReference>
<dbReference type="EMBL" id="JARAOO010000004">
    <property type="protein sequence ID" value="KAJ7971264.1"/>
    <property type="molecule type" value="Genomic_DNA"/>
</dbReference>
<dbReference type="NCBIfam" id="TIGR01044">
    <property type="entry name" value="rplV_bact"/>
    <property type="match status" value="1"/>
</dbReference>
<dbReference type="InterPro" id="IPR001063">
    <property type="entry name" value="Ribosomal_uL22"/>
</dbReference>
<dbReference type="InterPro" id="IPR005727">
    <property type="entry name" value="Ribosomal_uL22_bac/chlpt-type"/>
</dbReference>
<reference evidence="13" key="1">
    <citation type="journal article" date="2023" name="Science">
        <title>Elucidation of the pathway for biosynthesis of saponin adjuvants from the soapbark tree.</title>
        <authorList>
            <person name="Reed J."/>
            <person name="Orme A."/>
            <person name="El-Demerdash A."/>
            <person name="Owen C."/>
            <person name="Martin L.B.B."/>
            <person name="Misra R.C."/>
            <person name="Kikuchi S."/>
            <person name="Rejzek M."/>
            <person name="Martin A.C."/>
            <person name="Harkess A."/>
            <person name="Leebens-Mack J."/>
            <person name="Louveau T."/>
            <person name="Stephenson M.J."/>
            <person name="Osbourn A."/>
        </authorList>
    </citation>
    <scope>NUCLEOTIDE SEQUENCE</scope>
    <source>
        <strain evidence="13">S10</strain>
    </source>
</reference>
<evidence type="ECO:0000256" key="6">
    <source>
        <dbReference type="ARBA" id="ARBA00022730"/>
    </source>
</evidence>
<keyword evidence="6" id="KW-0699">rRNA-binding</keyword>
<comment type="function">
    <text evidence="2">This protein binds specifically to 23S rRNA.</text>
</comment>
<comment type="caution">
    <text evidence="13">The sequence shown here is derived from an EMBL/GenBank/DDBJ whole genome shotgun (WGS) entry which is preliminary data.</text>
</comment>
<dbReference type="AlphaFoldDB" id="A0AAD7PY07"/>
<keyword evidence="8 12" id="KW-0689">Ribosomal protein</keyword>
<dbReference type="GO" id="GO:0006412">
    <property type="term" value="P:translation"/>
    <property type="evidence" value="ECO:0007669"/>
    <property type="project" value="InterPro"/>
</dbReference>
<evidence type="ECO:0000256" key="9">
    <source>
        <dbReference type="ARBA" id="ARBA00023274"/>
    </source>
</evidence>
<sequence length="180" mass="19918">MDFLKFPSTRCSARPNDKSTSNLRTFKTCKTQHNFGGRMINERRNAYTGAYALGQDTTVSAEAQRVTEAYAIGRHIPISADKARRVIDQIRGRSYEETLMILELMPYRACYAILNLVVSAASNASHNLGLSKANLTISKAVVNEGTTRKKLKPQARGRGFPIRRRTCHITVGVKGPASDS</sequence>
<evidence type="ECO:0000313" key="13">
    <source>
        <dbReference type="EMBL" id="KAJ7971264.1"/>
    </source>
</evidence>
<dbReference type="GO" id="GO:0003735">
    <property type="term" value="F:structural constituent of ribosome"/>
    <property type="evidence" value="ECO:0007669"/>
    <property type="project" value="InterPro"/>
</dbReference>
<evidence type="ECO:0000256" key="10">
    <source>
        <dbReference type="ARBA" id="ARBA00035285"/>
    </source>
</evidence>
<organism evidence="13 14">
    <name type="scientific">Quillaja saponaria</name>
    <name type="common">Soap bark tree</name>
    <dbReference type="NCBI Taxonomy" id="32244"/>
    <lineage>
        <taxon>Eukaryota</taxon>
        <taxon>Viridiplantae</taxon>
        <taxon>Streptophyta</taxon>
        <taxon>Embryophyta</taxon>
        <taxon>Tracheophyta</taxon>
        <taxon>Spermatophyta</taxon>
        <taxon>Magnoliopsida</taxon>
        <taxon>eudicotyledons</taxon>
        <taxon>Gunneridae</taxon>
        <taxon>Pentapetalae</taxon>
        <taxon>rosids</taxon>
        <taxon>fabids</taxon>
        <taxon>Fabales</taxon>
        <taxon>Quillajaceae</taxon>
        <taxon>Quillaja</taxon>
    </lineage>
</organism>
<dbReference type="CDD" id="cd00336">
    <property type="entry name" value="Ribosomal_L22"/>
    <property type="match status" value="1"/>
</dbReference>
<dbReference type="SUPFAM" id="SSF54843">
    <property type="entry name" value="Ribosomal protein L22"/>
    <property type="match status" value="1"/>
</dbReference>
<keyword evidence="14" id="KW-1185">Reference proteome</keyword>
<dbReference type="Proteomes" id="UP001163823">
    <property type="component" value="Chromosome 4"/>
</dbReference>
<dbReference type="InterPro" id="IPR047867">
    <property type="entry name" value="Ribosomal_uL22_bac/org-type"/>
</dbReference>
<evidence type="ECO:0000256" key="3">
    <source>
        <dbReference type="ARBA" id="ARBA00004474"/>
    </source>
</evidence>
<evidence type="ECO:0000256" key="5">
    <source>
        <dbReference type="ARBA" id="ARBA00022640"/>
    </source>
</evidence>
<keyword evidence="5" id="KW-0934">Plastid</keyword>
<comment type="similarity">
    <text evidence="4 12">Belongs to the universal ribosomal protein uL22 family.</text>
</comment>
<evidence type="ECO:0000256" key="12">
    <source>
        <dbReference type="RuleBase" id="RU004005"/>
    </source>
</evidence>
<keyword evidence="7" id="KW-0694">RNA-binding</keyword>
<dbReference type="KEGG" id="qsa:O6P43_009321"/>
<dbReference type="Gene3D" id="3.90.470.10">
    <property type="entry name" value="Ribosomal protein L22/L17"/>
    <property type="match status" value="1"/>
</dbReference>
<comment type="subcellular location">
    <subcellularLocation>
        <location evidence="3">Plastid</location>
    </subcellularLocation>
</comment>
<keyword evidence="9 12" id="KW-0687">Ribonucleoprotein</keyword>